<dbReference type="PANTHER" id="PTHR42920:SF5">
    <property type="entry name" value="EAMA DOMAIN-CONTAINING PROTEIN"/>
    <property type="match status" value="1"/>
</dbReference>
<evidence type="ECO:0000256" key="2">
    <source>
        <dbReference type="ARBA" id="ARBA00007362"/>
    </source>
</evidence>
<keyword evidence="6 7" id="KW-0472">Membrane</keyword>
<evidence type="ECO:0000259" key="8">
    <source>
        <dbReference type="Pfam" id="PF00892"/>
    </source>
</evidence>
<dbReference type="AlphaFoldDB" id="A0A3A1R1N2"/>
<keyword evidence="3" id="KW-1003">Cell membrane</keyword>
<organism evidence="9 10">
    <name type="scientific">Bacillus salacetis</name>
    <dbReference type="NCBI Taxonomy" id="2315464"/>
    <lineage>
        <taxon>Bacteria</taxon>
        <taxon>Bacillati</taxon>
        <taxon>Bacillota</taxon>
        <taxon>Bacilli</taxon>
        <taxon>Bacillales</taxon>
        <taxon>Bacillaceae</taxon>
        <taxon>Bacillus</taxon>
    </lineage>
</organism>
<dbReference type="InterPro" id="IPR051258">
    <property type="entry name" value="Diverse_Substrate_Transporter"/>
</dbReference>
<dbReference type="GO" id="GO:0005886">
    <property type="term" value="C:plasma membrane"/>
    <property type="evidence" value="ECO:0007669"/>
    <property type="project" value="UniProtKB-SubCell"/>
</dbReference>
<dbReference type="EMBL" id="QXIR01000015">
    <property type="protein sequence ID" value="RIW33082.1"/>
    <property type="molecule type" value="Genomic_DNA"/>
</dbReference>
<comment type="subcellular location">
    <subcellularLocation>
        <location evidence="1">Cell membrane</location>
        <topology evidence="1">Multi-pass membrane protein</topology>
    </subcellularLocation>
</comment>
<comment type="similarity">
    <text evidence="2">Belongs to the EamA transporter family.</text>
</comment>
<evidence type="ECO:0000256" key="5">
    <source>
        <dbReference type="ARBA" id="ARBA00022989"/>
    </source>
</evidence>
<dbReference type="OrthoDB" id="9804865at2"/>
<feature type="domain" description="EamA" evidence="8">
    <location>
        <begin position="149"/>
        <end position="287"/>
    </location>
</feature>
<feature type="domain" description="EamA" evidence="8">
    <location>
        <begin position="8"/>
        <end position="139"/>
    </location>
</feature>
<feature type="transmembrane region" description="Helical" evidence="7">
    <location>
        <begin position="247"/>
        <end position="266"/>
    </location>
</feature>
<feature type="transmembrane region" description="Helical" evidence="7">
    <location>
        <begin position="12"/>
        <end position="30"/>
    </location>
</feature>
<protein>
    <submittedName>
        <fullName evidence="9">DMT family transporter</fullName>
    </submittedName>
</protein>
<dbReference type="RefSeq" id="WP_119547139.1">
    <property type="nucleotide sequence ID" value="NZ_QXIR01000015.1"/>
</dbReference>
<feature type="transmembrane region" description="Helical" evidence="7">
    <location>
        <begin position="98"/>
        <end position="117"/>
    </location>
</feature>
<sequence length="302" mass="32418">MNKKKWAADFSLLSVAFIWGTTFVIIQNAISTLPPFAFNTVRFTLGGLSLLLLLLIKSKGRISFQRSSLLPGVILGCFLYAGYAFQTFGLLYTTPAKAGFITGLSVVLVPLLSFAILRHKPRTAAAAGALSAVLGLYLLAAGHAQSLNLGDLLVMICAFGFALHIIFTDKYSKAASALQLTIIQILTVAGLSSISMLLYEDWQGALAISTLLNPEVLSALLITALLATSAAYLIQTAAQRHTTPARVAVILTMEPVFAAIFSYIWIGEELTPIAATGCLLIFLGMLMAELPQLFRMLVNKNT</sequence>
<evidence type="ECO:0000256" key="6">
    <source>
        <dbReference type="ARBA" id="ARBA00023136"/>
    </source>
</evidence>
<feature type="transmembrane region" description="Helical" evidence="7">
    <location>
        <begin position="124"/>
        <end position="143"/>
    </location>
</feature>
<feature type="transmembrane region" description="Helical" evidence="7">
    <location>
        <begin position="68"/>
        <end position="92"/>
    </location>
</feature>
<comment type="caution">
    <text evidence="9">The sequence shown here is derived from an EMBL/GenBank/DDBJ whole genome shotgun (WGS) entry which is preliminary data.</text>
</comment>
<evidence type="ECO:0000313" key="10">
    <source>
        <dbReference type="Proteomes" id="UP000265801"/>
    </source>
</evidence>
<dbReference type="InterPro" id="IPR000620">
    <property type="entry name" value="EamA_dom"/>
</dbReference>
<dbReference type="InterPro" id="IPR037185">
    <property type="entry name" value="EmrE-like"/>
</dbReference>
<evidence type="ECO:0000256" key="4">
    <source>
        <dbReference type="ARBA" id="ARBA00022692"/>
    </source>
</evidence>
<feature type="transmembrane region" description="Helical" evidence="7">
    <location>
        <begin position="174"/>
        <end position="196"/>
    </location>
</feature>
<evidence type="ECO:0000256" key="3">
    <source>
        <dbReference type="ARBA" id="ARBA00022475"/>
    </source>
</evidence>
<dbReference type="SUPFAM" id="SSF103481">
    <property type="entry name" value="Multidrug resistance efflux transporter EmrE"/>
    <property type="match status" value="2"/>
</dbReference>
<keyword evidence="5 7" id="KW-1133">Transmembrane helix</keyword>
<feature type="transmembrane region" description="Helical" evidence="7">
    <location>
        <begin position="36"/>
        <end position="56"/>
    </location>
</feature>
<evidence type="ECO:0000256" key="1">
    <source>
        <dbReference type="ARBA" id="ARBA00004651"/>
    </source>
</evidence>
<reference evidence="9 10" key="1">
    <citation type="submission" date="2018-09" db="EMBL/GenBank/DDBJ databases">
        <title>Bacillus saliacetes sp. nov., isolated from Thai shrimp paste (Ka-pi).</title>
        <authorList>
            <person name="Daroonpunt R."/>
            <person name="Tanasupawat S."/>
            <person name="Yiamsombut S."/>
        </authorList>
    </citation>
    <scope>NUCLEOTIDE SEQUENCE [LARGE SCALE GENOMIC DNA]</scope>
    <source>
        <strain evidence="9 10">SKP7-4</strain>
    </source>
</reference>
<accession>A0A3A1R1N2</accession>
<evidence type="ECO:0000313" key="9">
    <source>
        <dbReference type="EMBL" id="RIW33082.1"/>
    </source>
</evidence>
<dbReference type="Pfam" id="PF00892">
    <property type="entry name" value="EamA"/>
    <property type="match status" value="2"/>
</dbReference>
<dbReference type="PANTHER" id="PTHR42920">
    <property type="entry name" value="OS03G0707200 PROTEIN-RELATED"/>
    <property type="match status" value="1"/>
</dbReference>
<dbReference type="Proteomes" id="UP000265801">
    <property type="component" value="Unassembled WGS sequence"/>
</dbReference>
<feature type="transmembrane region" description="Helical" evidence="7">
    <location>
        <begin position="272"/>
        <end position="290"/>
    </location>
</feature>
<keyword evidence="10" id="KW-1185">Reference proteome</keyword>
<proteinExistence type="inferred from homology"/>
<evidence type="ECO:0000256" key="7">
    <source>
        <dbReference type="SAM" id="Phobius"/>
    </source>
</evidence>
<keyword evidence="4 7" id="KW-0812">Transmembrane</keyword>
<feature type="transmembrane region" description="Helical" evidence="7">
    <location>
        <begin position="216"/>
        <end position="235"/>
    </location>
</feature>
<name>A0A3A1R1N2_9BACI</name>
<feature type="transmembrane region" description="Helical" evidence="7">
    <location>
        <begin position="149"/>
        <end position="167"/>
    </location>
</feature>
<gene>
    <name evidence="9" type="ORF">D3H55_11880</name>
</gene>